<keyword evidence="2" id="KW-0963">Cytoplasm</keyword>
<reference evidence="11 12" key="1">
    <citation type="submission" date="2016-10" db="EMBL/GenBank/DDBJ databases">
        <authorList>
            <person name="de Groot N.N."/>
        </authorList>
    </citation>
    <scope>NUCLEOTIDE SEQUENCE [LARGE SCALE GENOMIC DNA]</scope>
    <source>
        <strain evidence="11 12">CGMCC 1.7727</strain>
    </source>
</reference>
<evidence type="ECO:0000256" key="1">
    <source>
        <dbReference type="ARBA" id="ARBA00004496"/>
    </source>
</evidence>
<dbReference type="InterPro" id="IPR009057">
    <property type="entry name" value="Homeodomain-like_sf"/>
</dbReference>
<keyword evidence="6" id="KW-0238">DNA-binding</keyword>
<evidence type="ECO:0000256" key="3">
    <source>
        <dbReference type="ARBA" id="ARBA00022553"/>
    </source>
</evidence>
<feature type="domain" description="HTH araC/xylS-type" evidence="9">
    <location>
        <begin position="149"/>
        <end position="248"/>
    </location>
</feature>
<evidence type="ECO:0000256" key="6">
    <source>
        <dbReference type="ARBA" id="ARBA00023125"/>
    </source>
</evidence>
<name>A0A1H9VXL5_9BACI</name>
<dbReference type="Gene3D" id="3.40.50.2300">
    <property type="match status" value="1"/>
</dbReference>
<keyword evidence="4" id="KW-0902">Two-component regulatory system</keyword>
<keyword evidence="3 8" id="KW-0597">Phosphoprotein</keyword>
<gene>
    <name evidence="11" type="ORF">SAMN04487944_12917</name>
</gene>
<dbReference type="PRINTS" id="PR00032">
    <property type="entry name" value="HTHARAC"/>
</dbReference>
<dbReference type="InterPro" id="IPR020449">
    <property type="entry name" value="Tscrpt_reg_AraC-type_HTH"/>
</dbReference>
<dbReference type="PANTHER" id="PTHR42713">
    <property type="entry name" value="HISTIDINE KINASE-RELATED"/>
    <property type="match status" value="1"/>
</dbReference>
<organism evidence="11 12">
    <name type="scientific">Gracilibacillus ureilyticus</name>
    <dbReference type="NCBI Taxonomy" id="531814"/>
    <lineage>
        <taxon>Bacteria</taxon>
        <taxon>Bacillati</taxon>
        <taxon>Bacillota</taxon>
        <taxon>Bacilli</taxon>
        <taxon>Bacillales</taxon>
        <taxon>Bacillaceae</taxon>
        <taxon>Gracilibacillus</taxon>
    </lineage>
</organism>
<evidence type="ECO:0000256" key="7">
    <source>
        <dbReference type="ARBA" id="ARBA00023163"/>
    </source>
</evidence>
<dbReference type="GO" id="GO:0000160">
    <property type="term" value="P:phosphorelay signal transduction system"/>
    <property type="evidence" value="ECO:0007669"/>
    <property type="project" value="UniProtKB-KW"/>
</dbReference>
<dbReference type="InterPro" id="IPR018062">
    <property type="entry name" value="HTH_AraC-typ_CS"/>
</dbReference>
<dbReference type="GO" id="GO:0005737">
    <property type="term" value="C:cytoplasm"/>
    <property type="evidence" value="ECO:0007669"/>
    <property type="project" value="UniProtKB-SubCell"/>
</dbReference>
<dbReference type="PROSITE" id="PS50110">
    <property type="entry name" value="RESPONSE_REGULATORY"/>
    <property type="match status" value="1"/>
</dbReference>
<protein>
    <submittedName>
        <fullName evidence="11">Helix-turn-helix domain-containing protein</fullName>
    </submittedName>
</protein>
<proteinExistence type="predicted"/>
<dbReference type="PROSITE" id="PS00041">
    <property type="entry name" value="HTH_ARAC_FAMILY_1"/>
    <property type="match status" value="1"/>
</dbReference>
<evidence type="ECO:0000256" key="5">
    <source>
        <dbReference type="ARBA" id="ARBA00023015"/>
    </source>
</evidence>
<dbReference type="SUPFAM" id="SSF46689">
    <property type="entry name" value="Homeodomain-like"/>
    <property type="match status" value="1"/>
</dbReference>
<dbReference type="STRING" id="531814.SAMN04487944_12917"/>
<evidence type="ECO:0000256" key="2">
    <source>
        <dbReference type="ARBA" id="ARBA00022490"/>
    </source>
</evidence>
<dbReference type="CDD" id="cd17536">
    <property type="entry name" value="REC_YesN-like"/>
    <property type="match status" value="1"/>
</dbReference>
<evidence type="ECO:0000256" key="8">
    <source>
        <dbReference type="PROSITE-ProRule" id="PRU00169"/>
    </source>
</evidence>
<dbReference type="SUPFAM" id="SSF52172">
    <property type="entry name" value="CheY-like"/>
    <property type="match status" value="1"/>
</dbReference>
<accession>A0A1H9VXL5</accession>
<dbReference type="SMART" id="SM00342">
    <property type="entry name" value="HTH_ARAC"/>
    <property type="match status" value="1"/>
</dbReference>
<comment type="subcellular location">
    <subcellularLocation>
        <location evidence="1">Cytoplasm</location>
    </subcellularLocation>
</comment>
<dbReference type="PANTHER" id="PTHR42713:SF3">
    <property type="entry name" value="TRANSCRIPTIONAL REGULATORY PROTEIN HPTR"/>
    <property type="match status" value="1"/>
</dbReference>
<dbReference type="RefSeq" id="WP_089744251.1">
    <property type="nucleotide sequence ID" value="NZ_FOGL01000029.1"/>
</dbReference>
<dbReference type="InterPro" id="IPR011006">
    <property type="entry name" value="CheY-like_superfamily"/>
</dbReference>
<dbReference type="SMART" id="SM00448">
    <property type="entry name" value="REC"/>
    <property type="match status" value="1"/>
</dbReference>
<dbReference type="Proteomes" id="UP000199687">
    <property type="component" value="Unassembled WGS sequence"/>
</dbReference>
<keyword evidence="5" id="KW-0805">Transcription regulation</keyword>
<evidence type="ECO:0000256" key="4">
    <source>
        <dbReference type="ARBA" id="ARBA00023012"/>
    </source>
</evidence>
<dbReference type="Pfam" id="PF00072">
    <property type="entry name" value="Response_reg"/>
    <property type="match status" value="1"/>
</dbReference>
<evidence type="ECO:0000259" key="10">
    <source>
        <dbReference type="PROSITE" id="PS50110"/>
    </source>
</evidence>
<dbReference type="OrthoDB" id="159632at2"/>
<dbReference type="Gene3D" id="1.10.10.60">
    <property type="entry name" value="Homeodomain-like"/>
    <property type="match status" value="2"/>
</dbReference>
<dbReference type="InterPro" id="IPR051552">
    <property type="entry name" value="HptR"/>
</dbReference>
<keyword evidence="12" id="KW-1185">Reference proteome</keyword>
<dbReference type="AlphaFoldDB" id="A0A1H9VXL5"/>
<dbReference type="InterPro" id="IPR018060">
    <property type="entry name" value="HTH_AraC"/>
</dbReference>
<dbReference type="GO" id="GO:0043565">
    <property type="term" value="F:sequence-specific DNA binding"/>
    <property type="evidence" value="ECO:0007669"/>
    <property type="project" value="InterPro"/>
</dbReference>
<dbReference type="GO" id="GO:0003700">
    <property type="term" value="F:DNA-binding transcription factor activity"/>
    <property type="evidence" value="ECO:0007669"/>
    <property type="project" value="InterPro"/>
</dbReference>
<evidence type="ECO:0000313" key="11">
    <source>
        <dbReference type="EMBL" id="SES26234.1"/>
    </source>
</evidence>
<sequence>MYKILVVDDEPLIRTGVKHMIVNHGNKLFSEIEEASDGIDALDIIENFQPHLLITDIQMPEMNGLELIHEAKKKNVNHFVILSGYDEFDYAQKAIRLQVDDYLLKPINQTRLSEILSQTVSRLENKERLLNYNHSLKEIKEPDEKESVRKFKTFVRENYMNDISLSEVAEYMNLHPNYVCNLLKKEIDTTFVHYVHETRIKHAKQLLIDECNLQLSAIATRVGYENSRHFYKKFKQFVGQTPGNYRSEMKRKGEQI</sequence>
<dbReference type="Pfam" id="PF12833">
    <property type="entry name" value="HTH_18"/>
    <property type="match status" value="1"/>
</dbReference>
<dbReference type="EMBL" id="FOGL01000029">
    <property type="protein sequence ID" value="SES26234.1"/>
    <property type="molecule type" value="Genomic_DNA"/>
</dbReference>
<feature type="modified residue" description="4-aspartylphosphate" evidence="8">
    <location>
        <position position="56"/>
    </location>
</feature>
<keyword evidence="7" id="KW-0804">Transcription</keyword>
<feature type="domain" description="Response regulatory" evidence="10">
    <location>
        <begin position="3"/>
        <end position="120"/>
    </location>
</feature>
<evidence type="ECO:0000313" key="12">
    <source>
        <dbReference type="Proteomes" id="UP000199687"/>
    </source>
</evidence>
<evidence type="ECO:0000259" key="9">
    <source>
        <dbReference type="PROSITE" id="PS01124"/>
    </source>
</evidence>
<dbReference type="InterPro" id="IPR001789">
    <property type="entry name" value="Sig_transdc_resp-reg_receiver"/>
</dbReference>
<dbReference type="PROSITE" id="PS01124">
    <property type="entry name" value="HTH_ARAC_FAMILY_2"/>
    <property type="match status" value="1"/>
</dbReference>